<evidence type="ECO:0000313" key="1">
    <source>
        <dbReference type="EMBL" id="RNA31454.1"/>
    </source>
</evidence>
<name>A0A3M7S6J4_BRAPC</name>
<sequence length="133" mass="15151">MSAVVKSGAIKVSCLETFYSSFRKLSNNINLAILFEALLNKLKYIYLGSHKCVQQVNFYTNKNLTKRTHQIGQLILLQTCYQSICFFSGIIDYLDFQCLKLLLLYSFTAISKLVKFSAKLESKISAVNPKRFG</sequence>
<accession>A0A3M7S6J4</accession>
<comment type="caution">
    <text evidence="1">The sequence shown here is derived from an EMBL/GenBank/DDBJ whole genome shotgun (WGS) entry which is preliminary data.</text>
</comment>
<evidence type="ECO:0000313" key="2">
    <source>
        <dbReference type="Proteomes" id="UP000276133"/>
    </source>
</evidence>
<proteinExistence type="predicted"/>
<dbReference type="Proteomes" id="UP000276133">
    <property type="component" value="Unassembled WGS sequence"/>
</dbReference>
<reference evidence="1 2" key="1">
    <citation type="journal article" date="2018" name="Sci. Rep.">
        <title>Genomic signatures of local adaptation to the degree of environmental predictability in rotifers.</title>
        <authorList>
            <person name="Franch-Gras L."/>
            <person name="Hahn C."/>
            <person name="Garcia-Roger E.M."/>
            <person name="Carmona M.J."/>
            <person name="Serra M."/>
            <person name="Gomez A."/>
        </authorList>
    </citation>
    <scope>NUCLEOTIDE SEQUENCE [LARGE SCALE GENOMIC DNA]</scope>
    <source>
        <strain evidence="1">HYR1</strain>
    </source>
</reference>
<dbReference type="AlphaFoldDB" id="A0A3M7S6J4"/>
<dbReference type="EMBL" id="REGN01001941">
    <property type="protein sequence ID" value="RNA31454.1"/>
    <property type="molecule type" value="Genomic_DNA"/>
</dbReference>
<gene>
    <name evidence="1" type="ORF">BpHYR1_010623</name>
</gene>
<organism evidence="1 2">
    <name type="scientific">Brachionus plicatilis</name>
    <name type="common">Marine rotifer</name>
    <name type="synonym">Brachionus muelleri</name>
    <dbReference type="NCBI Taxonomy" id="10195"/>
    <lineage>
        <taxon>Eukaryota</taxon>
        <taxon>Metazoa</taxon>
        <taxon>Spiralia</taxon>
        <taxon>Gnathifera</taxon>
        <taxon>Rotifera</taxon>
        <taxon>Eurotatoria</taxon>
        <taxon>Monogononta</taxon>
        <taxon>Pseudotrocha</taxon>
        <taxon>Ploima</taxon>
        <taxon>Brachionidae</taxon>
        <taxon>Brachionus</taxon>
    </lineage>
</organism>
<protein>
    <submittedName>
        <fullName evidence="1">Uncharacterized protein</fullName>
    </submittedName>
</protein>
<keyword evidence="2" id="KW-1185">Reference proteome</keyword>